<keyword evidence="3" id="KW-1185">Reference proteome</keyword>
<evidence type="ECO:0000313" key="2">
    <source>
        <dbReference type="EMBL" id="VEL15130.1"/>
    </source>
</evidence>
<proteinExistence type="predicted"/>
<name>A0A448WM30_9PLAT</name>
<accession>A0A448WM30</accession>
<dbReference type="EMBL" id="CAAALY010023542">
    <property type="protein sequence ID" value="VEL15130.1"/>
    <property type="molecule type" value="Genomic_DNA"/>
</dbReference>
<evidence type="ECO:0000256" key="1">
    <source>
        <dbReference type="SAM" id="MobiDB-lite"/>
    </source>
</evidence>
<sequence length="152" mass="16860">MRNHLIRTTHAFGVTSSTNLLCHCPTGPSPRPVGLSRASPALQPLPHQHSTQSKAEYRSPIASHAQLTFQSAPAACVTFLHMHTHTHTHSLARFLKYMNTCRRTLTQTGTPSLVQRKLRRKAITTGLVCSTSSAKNDLRRAIQSERSSRLQD</sequence>
<evidence type="ECO:0000313" key="3">
    <source>
        <dbReference type="Proteomes" id="UP000784294"/>
    </source>
</evidence>
<reference evidence="2" key="1">
    <citation type="submission" date="2018-11" db="EMBL/GenBank/DDBJ databases">
        <authorList>
            <consortium name="Pathogen Informatics"/>
        </authorList>
    </citation>
    <scope>NUCLEOTIDE SEQUENCE</scope>
</reference>
<comment type="caution">
    <text evidence="2">The sequence shown here is derived from an EMBL/GenBank/DDBJ whole genome shotgun (WGS) entry which is preliminary data.</text>
</comment>
<dbReference type="AlphaFoldDB" id="A0A448WM30"/>
<protein>
    <submittedName>
        <fullName evidence="2">Uncharacterized protein</fullName>
    </submittedName>
</protein>
<organism evidence="2 3">
    <name type="scientific">Protopolystoma xenopodis</name>
    <dbReference type="NCBI Taxonomy" id="117903"/>
    <lineage>
        <taxon>Eukaryota</taxon>
        <taxon>Metazoa</taxon>
        <taxon>Spiralia</taxon>
        <taxon>Lophotrochozoa</taxon>
        <taxon>Platyhelminthes</taxon>
        <taxon>Monogenea</taxon>
        <taxon>Polyopisthocotylea</taxon>
        <taxon>Polystomatidea</taxon>
        <taxon>Polystomatidae</taxon>
        <taxon>Protopolystoma</taxon>
    </lineage>
</organism>
<gene>
    <name evidence="2" type="ORF">PXEA_LOCUS8570</name>
</gene>
<feature type="region of interest" description="Disordered" evidence="1">
    <location>
        <begin position="29"/>
        <end position="58"/>
    </location>
</feature>
<dbReference type="Proteomes" id="UP000784294">
    <property type="component" value="Unassembled WGS sequence"/>
</dbReference>